<keyword evidence="4" id="KW-1185">Reference proteome</keyword>
<evidence type="ECO:0000313" key="3">
    <source>
        <dbReference type="EMBL" id="GHC76475.1"/>
    </source>
</evidence>
<reference evidence="3" key="1">
    <citation type="journal article" date="2014" name="Int. J. Syst. Evol. Microbiol.">
        <title>Complete genome sequence of Corynebacterium casei LMG S-19264T (=DSM 44701T), isolated from a smear-ripened cheese.</title>
        <authorList>
            <consortium name="US DOE Joint Genome Institute (JGI-PGF)"/>
            <person name="Walter F."/>
            <person name="Albersmeier A."/>
            <person name="Kalinowski J."/>
            <person name="Ruckert C."/>
        </authorList>
    </citation>
    <scope>NUCLEOTIDE SEQUENCE</scope>
    <source>
        <strain evidence="3">KCTC 42097</strain>
    </source>
</reference>
<dbReference type="Gene3D" id="3.40.50.720">
    <property type="entry name" value="NAD(P)-binding Rossmann-like Domain"/>
    <property type="match status" value="1"/>
</dbReference>
<reference evidence="3" key="2">
    <citation type="submission" date="2020-09" db="EMBL/GenBank/DDBJ databases">
        <authorList>
            <person name="Sun Q."/>
            <person name="Kim S."/>
        </authorList>
    </citation>
    <scope>NUCLEOTIDE SEQUENCE</scope>
    <source>
        <strain evidence="3">KCTC 42097</strain>
    </source>
</reference>
<gene>
    <name evidence="3" type="ORF">GCM10010136_27200</name>
</gene>
<dbReference type="Proteomes" id="UP000641137">
    <property type="component" value="Unassembled WGS sequence"/>
</dbReference>
<evidence type="ECO:0000256" key="2">
    <source>
        <dbReference type="RuleBase" id="RU000363"/>
    </source>
</evidence>
<proteinExistence type="inferred from homology"/>
<dbReference type="CDD" id="cd05233">
    <property type="entry name" value="SDR_c"/>
    <property type="match status" value="1"/>
</dbReference>
<dbReference type="AlphaFoldDB" id="A0A8J3DKH8"/>
<dbReference type="InterPro" id="IPR036291">
    <property type="entry name" value="NAD(P)-bd_dom_sf"/>
</dbReference>
<name>A0A8J3DKH8_9HYPH</name>
<dbReference type="RefSeq" id="WP_189491186.1">
    <property type="nucleotide sequence ID" value="NZ_BMZO01000009.1"/>
</dbReference>
<dbReference type="FunFam" id="3.40.50.720:FF:000084">
    <property type="entry name" value="Short-chain dehydrogenase reductase"/>
    <property type="match status" value="1"/>
</dbReference>
<sequence>MLPRPLKDTLFNLEGRRALVTGSSRGIGAAIAEGLSSFGAEVVLHGTTRDATDDVAAKIRSAGGTCHAVGCDLSQKDAGVRIVEEAERIAGAVDILVINASAQINGQIETIDEESFALHVAVNLRSTVDMLQFCLPKMRDRGWGRVVSIGSINQTRPKPVVTMYAATKAAQHNLVQSLAQQYARSGVLLNTLAPGLIDTDRNAQRRDSDPEGWGAYIRQVNWMGRAGHVNEMVGAAVFLSSNACSFMTGETITMSGGV</sequence>
<dbReference type="PRINTS" id="PR00080">
    <property type="entry name" value="SDRFAMILY"/>
</dbReference>
<dbReference type="PANTHER" id="PTHR42879">
    <property type="entry name" value="3-OXOACYL-(ACYL-CARRIER-PROTEIN) REDUCTASE"/>
    <property type="match status" value="1"/>
</dbReference>
<comment type="similarity">
    <text evidence="1 2">Belongs to the short-chain dehydrogenases/reductases (SDR) family.</text>
</comment>
<evidence type="ECO:0000313" key="4">
    <source>
        <dbReference type="Proteomes" id="UP000641137"/>
    </source>
</evidence>
<dbReference type="Pfam" id="PF00106">
    <property type="entry name" value="adh_short"/>
    <property type="match status" value="1"/>
</dbReference>
<dbReference type="InterPro" id="IPR050259">
    <property type="entry name" value="SDR"/>
</dbReference>
<dbReference type="SUPFAM" id="SSF51735">
    <property type="entry name" value="NAD(P)-binding Rossmann-fold domains"/>
    <property type="match status" value="1"/>
</dbReference>
<protein>
    <submittedName>
        <fullName evidence="3">Short-chain dehydrogenase</fullName>
    </submittedName>
</protein>
<accession>A0A8J3DKH8</accession>
<comment type="caution">
    <text evidence="3">The sequence shown here is derived from an EMBL/GenBank/DDBJ whole genome shotgun (WGS) entry which is preliminary data.</text>
</comment>
<evidence type="ECO:0000256" key="1">
    <source>
        <dbReference type="ARBA" id="ARBA00006484"/>
    </source>
</evidence>
<dbReference type="InterPro" id="IPR002347">
    <property type="entry name" value="SDR_fam"/>
</dbReference>
<dbReference type="EMBL" id="BMZO01000009">
    <property type="protein sequence ID" value="GHC76475.1"/>
    <property type="molecule type" value="Genomic_DNA"/>
</dbReference>
<organism evidence="3 4">
    <name type="scientific">Limoniibacter endophyticus</name>
    <dbReference type="NCBI Taxonomy" id="1565040"/>
    <lineage>
        <taxon>Bacteria</taxon>
        <taxon>Pseudomonadati</taxon>
        <taxon>Pseudomonadota</taxon>
        <taxon>Alphaproteobacteria</taxon>
        <taxon>Hyphomicrobiales</taxon>
        <taxon>Bartonellaceae</taxon>
        <taxon>Limoniibacter</taxon>
    </lineage>
</organism>
<dbReference type="PRINTS" id="PR00081">
    <property type="entry name" value="GDHRDH"/>
</dbReference>